<dbReference type="RefSeq" id="WP_013755925.1">
    <property type="nucleotide sequence ID" value="NC_015499.1"/>
</dbReference>
<protein>
    <submittedName>
        <fullName evidence="1">Uncharacterized protein</fullName>
    </submittedName>
</protein>
<dbReference type="KEGG" id="tnr:Thena_0560"/>
<dbReference type="EMBL" id="CP002690">
    <property type="protein sequence ID" value="AEE14198.1"/>
    <property type="molecule type" value="Genomic_DNA"/>
</dbReference>
<dbReference type="OrthoDB" id="1352413at2"/>
<gene>
    <name evidence="1" type="ORF">Thena_0560</name>
</gene>
<dbReference type="HOGENOM" id="CLU_1427386_0_0_9"/>
<organism evidence="1 2">
    <name type="scientific">Thermodesulfobium narugense DSM 14796</name>
    <dbReference type="NCBI Taxonomy" id="747365"/>
    <lineage>
        <taxon>Bacteria</taxon>
        <taxon>Pseudomonadati</taxon>
        <taxon>Thermodesulfobiota</taxon>
        <taxon>Thermodesulfobiia</taxon>
        <taxon>Thermodesulfobiales</taxon>
        <taxon>Thermodesulfobiaceae</taxon>
        <taxon>Thermodesulfobium</taxon>
    </lineage>
</organism>
<proteinExistence type="predicted"/>
<accession>M1E6J1</accession>
<dbReference type="STRING" id="747365.Thena_0560"/>
<evidence type="ECO:0000313" key="1">
    <source>
        <dbReference type="EMBL" id="AEE14198.1"/>
    </source>
</evidence>
<keyword evidence="2" id="KW-1185">Reference proteome</keyword>
<evidence type="ECO:0000313" key="2">
    <source>
        <dbReference type="Proteomes" id="UP000011765"/>
    </source>
</evidence>
<dbReference type="AlphaFoldDB" id="M1E6J1"/>
<dbReference type="Proteomes" id="UP000011765">
    <property type="component" value="Chromosome"/>
</dbReference>
<name>M1E6J1_9BACT</name>
<reference evidence="1 2" key="1">
    <citation type="submission" date="2011-04" db="EMBL/GenBank/DDBJ databases">
        <title>The complete genome of Thermodesulfobium narugense DSM 14796.</title>
        <authorList>
            <consortium name="US DOE Joint Genome Institute (JGI-PGF)"/>
            <person name="Lucas S."/>
            <person name="Han J."/>
            <person name="Lapidus A."/>
            <person name="Bruce D."/>
            <person name="Goodwin L."/>
            <person name="Pitluck S."/>
            <person name="Peters L."/>
            <person name="Kyrpides N."/>
            <person name="Mavromatis K."/>
            <person name="Pagani I."/>
            <person name="Ivanova N."/>
            <person name="Ovchinnikova G."/>
            <person name="Zhang X."/>
            <person name="Saunders L."/>
            <person name="Detter J.C."/>
            <person name="Tapia R."/>
            <person name="Han C."/>
            <person name="Land M."/>
            <person name="Hauser L."/>
            <person name="Markowitz V."/>
            <person name="Cheng J.-F."/>
            <person name="Hugenholtz P."/>
            <person name="Woyke T."/>
            <person name="Wu D."/>
            <person name="Spring S."/>
            <person name="Schroeder M."/>
            <person name="Brambilla E."/>
            <person name="Klenk H.-P."/>
            <person name="Eisen J.A."/>
        </authorList>
    </citation>
    <scope>NUCLEOTIDE SEQUENCE [LARGE SCALE GENOMIC DNA]</scope>
    <source>
        <strain evidence="1 2">DSM 14796</strain>
    </source>
</reference>
<sequence length="190" mass="22865">MEKIDIVKNNLKRIVEEKIQKIPIYSWIDNFYDIFTSWDEFFEILKKYDNNVSFNVSDFSNEELKNIEEETIKISIEGLKYRIKEEIEKELQLVERFWIIVDKEGFKLPRFIVYDDSGKNHKDFNVFDCLRAYGLKPDGDEVWEEVARSILYSKENREEWDLDLYATYLEAEDQGLNEVQSCSTKYMDMV</sequence>